<keyword evidence="2" id="KW-1133">Transmembrane helix</keyword>
<accession>A0ABD1B2Z9</accession>
<feature type="compositionally biased region" description="Basic and acidic residues" evidence="1">
    <location>
        <begin position="159"/>
        <end position="168"/>
    </location>
</feature>
<feature type="transmembrane region" description="Helical" evidence="2">
    <location>
        <begin position="178"/>
        <end position="200"/>
    </location>
</feature>
<dbReference type="AlphaFoldDB" id="A0ABD1B2Z9"/>
<protein>
    <submittedName>
        <fullName evidence="3">Uncharacterized protein</fullName>
    </submittedName>
</protein>
<dbReference type="EMBL" id="JBANAX010000343">
    <property type="protein sequence ID" value="KAL1213347.1"/>
    <property type="molecule type" value="Genomic_DNA"/>
</dbReference>
<dbReference type="Proteomes" id="UP001558713">
    <property type="component" value="Unassembled WGS sequence"/>
</dbReference>
<feature type="region of interest" description="Disordered" evidence="1">
    <location>
        <begin position="229"/>
        <end position="251"/>
    </location>
</feature>
<keyword evidence="2" id="KW-0472">Membrane</keyword>
<name>A0ABD1B2Z9_CARAN</name>
<sequence length="275" mass="30842">MIMGKPERKARERTCSSSSSYLLRCFGISWKIHSDKPILDAVHQETSQKMKKKTRTRWFSPRPLNFRLKNGEITPTEKQNLIAEDDKQNLFRVIRHVTDPKNIASGGFKSVEHESNEKDTNGQRDINPDPLSFLGYDTCHGGKLDPTKTIGSGSGSKSKPKELREKSSRSRVRKGSRVGSFDPIIGISIITLTLIIMLIWGRLCAILCTSTWCYFLPRLQEAATTVAKAKRKRTSGGKAEDDGSSSPGDLDLNSEAYKKKVVLQGFLVRQHHVLL</sequence>
<feature type="region of interest" description="Disordered" evidence="1">
    <location>
        <begin position="104"/>
        <end position="129"/>
    </location>
</feature>
<feature type="region of interest" description="Disordered" evidence="1">
    <location>
        <begin position="144"/>
        <end position="174"/>
    </location>
</feature>
<proteinExistence type="predicted"/>
<keyword evidence="4" id="KW-1185">Reference proteome</keyword>
<evidence type="ECO:0000256" key="2">
    <source>
        <dbReference type="SAM" id="Phobius"/>
    </source>
</evidence>
<dbReference type="PANTHER" id="PTHR34379">
    <property type="entry name" value="OS07G0553800 PROTEIN"/>
    <property type="match status" value="1"/>
</dbReference>
<keyword evidence="2" id="KW-0812">Transmembrane</keyword>
<evidence type="ECO:0000256" key="1">
    <source>
        <dbReference type="SAM" id="MobiDB-lite"/>
    </source>
</evidence>
<dbReference type="PANTHER" id="PTHR34379:SF3">
    <property type="entry name" value="PROTEIN, PUTATIVE-RELATED"/>
    <property type="match status" value="1"/>
</dbReference>
<dbReference type="InterPro" id="IPR040411">
    <property type="entry name" value="At5g23160-like"/>
</dbReference>
<evidence type="ECO:0000313" key="3">
    <source>
        <dbReference type="EMBL" id="KAL1213347.1"/>
    </source>
</evidence>
<evidence type="ECO:0000313" key="4">
    <source>
        <dbReference type="Proteomes" id="UP001558713"/>
    </source>
</evidence>
<feature type="compositionally biased region" description="Basic and acidic residues" evidence="1">
    <location>
        <begin position="110"/>
        <end position="122"/>
    </location>
</feature>
<comment type="caution">
    <text evidence="3">The sequence shown here is derived from an EMBL/GenBank/DDBJ whole genome shotgun (WGS) entry which is preliminary data.</text>
</comment>
<reference evidence="3 4" key="1">
    <citation type="submission" date="2024-04" db="EMBL/GenBank/DDBJ databases">
        <title>Genome assembly C_amara_ONT_v2.</title>
        <authorList>
            <person name="Yant L."/>
            <person name="Moore C."/>
            <person name="Slenker M."/>
        </authorList>
    </citation>
    <scope>NUCLEOTIDE SEQUENCE [LARGE SCALE GENOMIC DNA]</scope>
    <source>
        <tissue evidence="3">Leaf</tissue>
    </source>
</reference>
<organism evidence="3 4">
    <name type="scientific">Cardamine amara subsp. amara</name>
    <dbReference type="NCBI Taxonomy" id="228776"/>
    <lineage>
        <taxon>Eukaryota</taxon>
        <taxon>Viridiplantae</taxon>
        <taxon>Streptophyta</taxon>
        <taxon>Embryophyta</taxon>
        <taxon>Tracheophyta</taxon>
        <taxon>Spermatophyta</taxon>
        <taxon>Magnoliopsida</taxon>
        <taxon>eudicotyledons</taxon>
        <taxon>Gunneridae</taxon>
        <taxon>Pentapetalae</taxon>
        <taxon>rosids</taxon>
        <taxon>malvids</taxon>
        <taxon>Brassicales</taxon>
        <taxon>Brassicaceae</taxon>
        <taxon>Cardamineae</taxon>
        <taxon>Cardamine</taxon>
    </lineage>
</organism>
<gene>
    <name evidence="3" type="ORF">V5N11_025890</name>
</gene>